<organism evidence="3 5">
    <name type="scientific">Treponema socranskii subsp. socranskii VPI DR56BR1116 = ATCC 35536</name>
    <dbReference type="NCBI Taxonomy" id="1125725"/>
    <lineage>
        <taxon>Bacteria</taxon>
        <taxon>Pseudomonadati</taxon>
        <taxon>Spirochaetota</taxon>
        <taxon>Spirochaetia</taxon>
        <taxon>Spirochaetales</taxon>
        <taxon>Treponemataceae</taxon>
        <taxon>Treponema</taxon>
    </lineage>
</organism>
<dbReference type="PROSITE" id="PS00924">
    <property type="entry name" value="ASP_GLU_RACEMASE_2"/>
    <property type="match status" value="1"/>
</dbReference>
<evidence type="ECO:0000313" key="3">
    <source>
        <dbReference type="EMBL" id="ERF59381.1"/>
    </source>
</evidence>
<reference evidence="5 6" key="1">
    <citation type="submission" date="2013-08" db="EMBL/GenBank/DDBJ databases">
        <authorList>
            <person name="Durkin A.S."/>
            <person name="Haft D.R."/>
            <person name="McCorrison J."/>
            <person name="Torralba M."/>
            <person name="Gillis M."/>
            <person name="Haft D.H."/>
            <person name="Methe B."/>
            <person name="Sutton G."/>
            <person name="Nelson K.E."/>
        </authorList>
    </citation>
    <scope>NUCLEOTIDE SEQUENCE [LARGE SCALE GENOMIC DNA]</scope>
    <source>
        <strain evidence="4 6">ATCC 35536</strain>
        <strain evidence="3 5">VPI DR56BR1116</strain>
    </source>
</reference>
<dbReference type="RefSeq" id="WP_021331656.1">
    <property type="nucleotide sequence ID" value="NZ_AUZJ01000072.1"/>
</dbReference>
<evidence type="ECO:0000313" key="5">
    <source>
        <dbReference type="Proteomes" id="UP000016412"/>
    </source>
</evidence>
<dbReference type="PANTHER" id="PTHR21198">
    <property type="entry name" value="GLUTAMATE RACEMASE"/>
    <property type="match status" value="1"/>
</dbReference>
<evidence type="ECO:0000256" key="2">
    <source>
        <dbReference type="ARBA" id="ARBA00023235"/>
    </source>
</evidence>
<accession>U1FJ73</accession>
<dbReference type="EC" id="5.1.1.13" evidence="3"/>
<proteinExistence type="inferred from homology"/>
<dbReference type="AlphaFoldDB" id="U1FJ73"/>
<evidence type="ECO:0000313" key="6">
    <source>
        <dbReference type="Proteomes" id="UP000016646"/>
    </source>
</evidence>
<dbReference type="STRING" id="1125725.HMPREF1325_0336"/>
<comment type="caution">
    <text evidence="3">The sequence shown here is derived from an EMBL/GenBank/DDBJ whole genome shotgun (WGS) entry which is preliminary data.</text>
</comment>
<dbReference type="GO" id="GO:0047689">
    <property type="term" value="F:aspartate racemase activity"/>
    <property type="evidence" value="ECO:0007669"/>
    <property type="project" value="UniProtKB-EC"/>
</dbReference>
<keyword evidence="6" id="KW-1185">Reference proteome</keyword>
<dbReference type="Pfam" id="PF01177">
    <property type="entry name" value="Asp_Glu_race"/>
    <property type="match status" value="1"/>
</dbReference>
<dbReference type="InterPro" id="IPR033134">
    <property type="entry name" value="Asp/Glu_racemase_AS_2"/>
</dbReference>
<dbReference type="InterPro" id="IPR015942">
    <property type="entry name" value="Asp/Glu/hydantoin_racemase"/>
</dbReference>
<evidence type="ECO:0000256" key="1">
    <source>
        <dbReference type="ARBA" id="ARBA00007847"/>
    </source>
</evidence>
<dbReference type="SUPFAM" id="SSF53681">
    <property type="entry name" value="Aspartate/glutamate racemase"/>
    <property type="match status" value="2"/>
</dbReference>
<dbReference type="EMBL" id="AUZJ01000072">
    <property type="protein sequence ID" value="ERF59381.1"/>
    <property type="molecule type" value="Genomic_DNA"/>
</dbReference>
<comment type="similarity">
    <text evidence="1">Belongs to the aspartate/glutamate racemases family.</text>
</comment>
<dbReference type="EMBL" id="AVQI01000060">
    <property type="protein sequence ID" value="ERK01204.1"/>
    <property type="molecule type" value="Genomic_DNA"/>
</dbReference>
<dbReference type="InterPro" id="IPR004380">
    <property type="entry name" value="Asp_race"/>
</dbReference>
<gene>
    <name evidence="4" type="ORF">HMPREF0860_0890</name>
    <name evidence="3" type="ORF">HMPREF1325_0336</name>
</gene>
<dbReference type="PANTHER" id="PTHR21198:SF7">
    <property type="entry name" value="ASPARTATE-GLUTAMATE RACEMASE FAMILY"/>
    <property type="match status" value="1"/>
</dbReference>
<evidence type="ECO:0000313" key="4">
    <source>
        <dbReference type="EMBL" id="ERK01204.1"/>
    </source>
</evidence>
<dbReference type="eggNOG" id="COG1794">
    <property type="taxonomic scope" value="Bacteria"/>
</dbReference>
<dbReference type="InterPro" id="IPR018187">
    <property type="entry name" value="Asp/Glu_racemase_AS_1"/>
</dbReference>
<dbReference type="InterPro" id="IPR001920">
    <property type="entry name" value="Asp/Glu_race"/>
</dbReference>
<dbReference type="NCBIfam" id="TIGR00035">
    <property type="entry name" value="asp_race"/>
    <property type="match status" value="1"/>
</dbReference>
<dbReference type="Proteomes" id="UP000016646">
    <property type="component" value="Unassembled WGS sequence"/>
</dbReference>
<protein>
    <submittedName>
        <fullName evidence="3">Aspartate racemase</fullName>
        <ecNumber evidence="3">5.1.1.13</ecNumber>
    </submittedName>
</protein>
<dbReference type="Gene3D" id="3.40.50.1860">
    <property type="match status" value="2"/>
</dbReference>
<name>U1FJ73_TRESO</name>
<keyword evidence="2 3" id="KW-0413">Isomerase</keyword>
<dbReference type="Proteomes" id="UP000016412">
    <property type="component" value="Unassembled WGS sequence"/>
</dbReference>
<dbReference type="PATRIC" id="fig|1125725.3.peg.2689"/>
<sequence length="243" mass="26733">MKTIGLLGGMSWESTVTYYRIINETVKEKLGGFHSAKIVMYSVDFAEIEACQANGDWEKSGRILSDAAAVLEKAGADFIVICTNTMHKTVPAIQARISVPILHIADATAEELIRNEIKRVGLLGTKYTLTQDFYKDRIAEKGLDVLVPEPAQIERVNAVIYDELCLGIVSEKSKKEYLRIIADLKSRGAEAVILGCTEIGLLISQEDSDIPVFDTAKIHAQLAAQKAVESTYPDAEHRGMLFS</sequence>
<dbReference type="PROSITE" id="PS00923">
    <property type="entry name" value="ASP_GLU_RACEMASE_1"/>
    <property type="match status" value="1"/>
</dbReference>